<dbReference type="GO" id="GO:0005789">
    <property type="term" value="C:endoplasmic reticulum membrane"/>
    <property type="evidence" value="ECO:0007669"/>
    <property type="project" value="TreeGrafter"/>
</dbReference>
<dbReference type="Gene3D" id="3.40.50.1820">
    <property type="entry name" value="alpha/beta hydrolase"/>
    <property type="match status" value="1"/>
</dbReference>
<dbReference type="SUPFAM" id="SSF53474">
    <property type="entry name" value="alpha/beta-Hydrolases"/>
    <property type="match status" value="1"/>
</dbReference>
<comment type="caution">
    <text evidence="2">The sequence shown here is derived from an EMBL/GenBank/DDBJ whole genome shotgun (WGS) entry which is preliminary data.</text>
</comment>
<dbReference type="InterPro" id="IPR029058">
    <property type="entry name" value="AB_hydrolase_fold"/>
</dbReference>
<evidence type="ECO:0000313" key="3">
    <source>
        <dbReference type="Proteomes" id="UP001201812"/>
    </source>
</evidence>
<accession>A0AAD4MNM4</accession>
<dbReference type="InterPro" id="IPR022742">
    <property type="entry name" value="Hydrolase_4"/>
</dbReference>
<gene>
    <name evidence="2" type="ORF">DdX_16971</name>
</gene>
<reference evidence="2" key="1">
    <citation type="submission" date="2022-01" db="EMBL/GenBank/DDBJ databases">
        <title>Genome Sequence Resource for Two Populations of Ditylenchus destructor, the Migratory Endoparasitic Phytonematode.</title>
        <authorList>
            <person name="Zhang H."/>
            <person name="Lin R."/>
            <person name="Xie B."/>
        </authorList>
    </citation>
    <scope>NUCLEOTIDE SEQUENCE</scope>
    <source>
        <strain evidence="2">BazhouSP</strain>
    </source>
</reference>
<dbReference type="GO" id="GO:0006660">
    <property type="term" value="P:phosphatidylserine catabolic process"/>
    <property type="evidence" value="ECO:0007669"/>
    <property type="project" value="TreeGrafter"/>
</dbReference>
<keyword evidence="2" id="KW-0031">Aminopeptidase</keyword>
<keyword evidence="2" id="KW-0378">Hydrolase</keyword>
<dbReference type="GO" id="GO:0004622">
    <property type="term" value="F:phosphatidylcholine lysophospholipase activity"/>
    <property type="evidence" value="ECO:0007669"/>
    <property type="project" value="TreeGrafter"/>
</dbReference>
<sequence length="339" mass="37015">MVDYTAACFLISVMYGPSLGPRLRDQIYDGESGGIRLSVPIGFSNFTRLDSGLLARNFYLQKNGTTTDQQVSSSDPSFVSLGVWHVLPETVSKQLTLNDKTSPADMDESMREGNESIILYFHGTRGNRTYPSCTLYNNLANAGYHVVAIDFRGFGDSTGDKPNELQIMEDVHTIYEHVRKSAPNKGIAILGQSMGSIVATRLAAELSNAGTPPRALILTAPFSTLFGYNYLAINASTAAYDIAALAQTSCFDSAFDFAMKSQQMECNSTKYIKNVICPILAVANSADNAVYWLPDILVKSAREANRSIEYIKFDDPALGHGVHLSPEIPGLIHDFLDPL</sequence>
<dbReference type="AlphaFoldDB" id="A0AAD4MNM4"/>
<proteinExistence type="predicted"/>
<keyword evidence="3" id="KW-1185">Reference proteome</keyword>
<organism evidence="2 3">
    <name type="scientific">Ditylenchus destructor</name>
    <dbReference type="NCBI Taxonomy" id="166010"/>
    <lineage>
        <taxon>Eukaryota</taxon>
        <taxon>Metazoa</taxon>
        <taxon>Ecdysozoa</taxon>
        <taxon>Nematoda</taxon>
        <taxon>Chromadorea</taxon>
        <taxon>Rhabditida</taxon>
        <taxon>Tylenchina</taxon>
        <taxon>Tylenchomorpha</taxon>
        <taxon>Sphaerularioidea</taxon>
        <taxon>Anguinidae</taxon>
        <taxon>Anguininae</taxon>
        <taxon>Ditylenchus</taxon>
    </lineage>
</organism>
<evidence type="ECO:0000259" key="1">
    <source>
        <dbReference type="Pfam" id="PF12146"/>
    </source>
</evidence>
<dbReference type="GO" id="GO:0004177">
    <property type="term" value="F:aminopeptidase activity"/>
    <property type="evidence" value="ECO:0007669"/>
    <property type="project" value="UniProtKB-KW"/>
</dbReference>
<name>A0AAD4MNM4_9BILA</name>
<feature type="domain" description="Serine aminopeptidase S33" evidence="1">
    <location>
        <begin position="117"/>
        <end position="224"/>
    </location>
</feature>
<protein>
    <submittedName>
        <fullName evidence="2">Serine aminopeptidase, s33 domain-containing protein</fullName>
    </submittedName>
</protein>
<dbReference type="Proteomes" id="UP001201812">
    <property type="component" value="Unassembled WGS sequence"/>
</dbReference>
<dbReference type="Pfam" id="PF12146">
    <property type="entry name" value="Hydrolase_4"/>
    <property type="match status" value="1"/>
</dbReference>
<dbReference type="PANTHER" id="PTHR12277">
    <property type="entry name" value="ALPHA/BETA HYDROLASE DOMAIN-CONTAINING PROTEIN"/>
    <property type="match status" value="1"/>
</dbReference>
<dbReference type="GO" id="GO:0052651">
    <property type="term" value="P:monoacylglycerol catabolic process"/>
    <property type="evidence" value="ECO:0007669"/>
    <property type="project" value="TreeGrafter"/>
</dbReference>
<keyword evidence="2" id="KW-0645">Protease</keyword>
<dbReference type="EMBL" id="JAKKPZ010000159">
    <property type="protein sequence ID" value="KAI1700032.1"/>
    <property type="molecule type" value="Genomic_DNA"/>
</dbReference>
<dbReference type="PANTHER" id="PTHR12277:SF194">
    <property type="entry name" value="FI04476P"/>
    <property type="match status" value="1"/>
</dbReference>
<evidence type="ECO:0000313" key="2">
    <source>
        <dbReference type="EMBL" id="KAI1700032.1"/>
    </source>
</evidence>
<dbReference type="GO" id="GO:0047372">
    <property type="term" value="F:monoacylglycerol lipase activity"/>
    <property type="evidence" value="ECO:0007669"/>
    <property type="project" value="TreeGrafter"/>
</dbReference>